<evidence type="ECO:0000313" key="7">
    <source>
        <dbReference type="RefSeq" id="XP_006861619.1"/>
    </source>
</evidence>
<dbReference type="InterPro" id="IPR004012">
    <property type="entry name" value="Run_dom"/>
</dbReference>
<evidence type="ECO:0000256" key="1">
    <source>
        <dbReference type="ARBA" id="ARBA00022443"/>
    </source>
</evidence>
<feature type="compositionally biased region" description="Pro residues" evidence="3">
    <location>
        <begin position="401"/>
        <end position="410"/>
    </location>
</feature>
<evidence type="ECO:0000256" key="2">
    <source>
        <dbReference type="PROSITE-ProRule" id="PRU00192"/>
    </source>
</evidence>
<feature type="domain" description="SH3" evidence="4">
    <location>
        <begin position="746"/>
        <end position="804"/>
    </location>
</feature>
<feature type="region of interest" description="Disordered" evidence="3">
    <location>
        <begin position="650"/>
        <end position="677"/>
    </location>
</feature>
<dbReference type="RefSeq" id="XP_006861619.1">
    <property type="nucleotide sequence ID" value="XM_006861557.1"/>
</dbReference>
<proteinExistence type="predicted"/>
<feature type="compositionally biased region" description="Polar residues" evidence="3">
    <location>
        <begin position="183"/>
        <end position="192"/>
    </location>
</feature>
<dbReference type="GeneID" id="102831080"/>
<feature type="compositionally biased region" description="Low complexity" evidence="3">
    <location>
        <begin position="97"/>
        <end position="115"/>
    </location>
</feature>
<dbReference type="AlphaFoldDB" id="A0A9B0TJK4"/>
<feature type="region of interest" description="Disordered" evidence="3">
    <location>
        <begin position="350"/>
        <end position="456"/>
    </location>
</feature>
<dbReference type="Pfam" id="PF14604">
    <property type="entry name" value="SH3_9"/>
    <property type="match status" value="1"/>
</dbReference>
<dbReference type="InterPro" id="IPR047343">
    <property type="entry name" value="RUSC1_2"/>
</dbReference>
<dbReference type="PANTHER" id="PTHR15591:SF11">
    <property type="entry name" value="AP-4 COMPLEX ACCESSORY SUBUNIT RUSC1"/>
    <property type="match status" value="1"/>
</dbReference>
<reference evidence="7" key="1">
    <citation type="submission" date="2025-08" db="UniProtKB">
        <authorList>
            <consortium name="RefSeq"/>
        </authorList>
    </citation>
    <scope>IDENTIFICATION</scope>
    <source>
        <tissue evidence="7">Spleen</tissue>
    </source>
</reference>
<name>A0A9B0TJK4_CHRAS</name>
<feature type="domain" description="RUN" evidence="5">
    <location>
        <begin position="531"/>
        <end position="680"/>
    </location>
</feature>
<dbReference type="Pfam" id="PF02759">
    <property type="entry name" value="RUN"/>
    <property type="match status" value="1"/>
</dbReference>
<feature type="compositionally biased region" description="Basic and acidic residues" evidence="3">
    <location>
        <begin position="367"/>
        <end position="379"/>
    </location>
</feature>
<dbReference type="SMART" id="SM00326">
    <property type="entry name" value="SH3"/>
    <property type="match status" value="1"/>
</dbReference>
<dbReference type="PROSITE" id="PS50826">
    <property type="entry name" value="RUN"/>
    <property type="match status" value="1"/>
</dbReference>
<feature type="region of interest" description="Disordered" evidence="3">
    <location>
        <begin position="31"/>
        <end position="61"/>
    </location>
</feature>
<dbReference type="InterPro" id="IPR037213">
    <property type="entry name" value="Run_dom_sf"/>
</dbReference>
<keyword evidence="6" id="KW-1185">Reference proteome</keyword>
<dbReference type="Gene3D" id="2.30.30.40">
    <property type="entry name" value="SH3 Domains"/>
    <property type="match status" value="1"/>
</dbReference>
<dbReference type="PANTHER" id="PTHR15591">
    <property type="entry name" value="RUN AND SH3 DOMAIN CONTAINING"/>
    <property type="match status" value="1"/>
</dbReference>
<dbReference type="SUPFAM" id="SSF140741">
    <property type="entry name" value="RUN domain-like"/>
    <property type="match status" value="1"/>
</dbReference>
<dbReference type="InterPro" id="IPR001452">
    <property type="entry name" value="SH3_domain"/>
</dbReference>
<evidence type="ECO:0000313" key="6">
    <source>
        <dbReference type="Proteomes" id="UP000504623"/>
    </source>
</evidence>
<keyword evidence="1 2" id="KW-0728">SH3 domain</keyword>
<gene>
    <name evidence="7" type="primary">RUSC1</name>
</gene>
<feature type="compositionally biased region" description="Basic and acidic residues" evidence="3">
    <location>
        <begin position="446"/>
        <end position="455"/>
    </location>
</feature>
<dbReference type="SUPFAM" id="SSF50044">
    <property type="entry name" value="SH3-domain"/>
    <property type="match status" value="1"/>
</dbReference>
<dbReference type="Proteomes" id="UP000504623">
    <property type="component" value="Unplaced"/>
</dbReference>
<evidence type="ECO:0000259" key="5">
    <source>
        <dbReference type="PROSITE" id="PS50826"/>
    </source>
</evidence>
<sequence>MLSPQRALLCNLNHIHLQHVSLGLHLSRRPELREGPLSTPPPPGDTGGKESRVPCSGTIVDANSNSPAVPCRCCQKHGSGLENLENRQDPSQEEEGAASPSDPGCSSSLSSCSDLSPDESPVSVYSRDLPGIVDVHSKPSIIPLEQGSQLASAGPAACSPDSFCCSPDSGSGASTPPGPGLDSNCNALTTSQDLLSPGLEEEDEGGEQDLPTSELPEVDDGKIDPGQTEPSWKINPIWKIDTEKTEAGWKITENNNSGWKINENINSSWKTEPGKLDSNWKTNEGLTNFDLKTDAGKTDGGWRSDVNEEPVPHRTITSFHELAQKRKRGPGLPLVPQAKKDRSDWLIVFSPDTELPPTGSLGSSTVPHREVTTFKELRSRSRAPLLPVPPRDPPAGWALVPPKPPPPPVPPRRKKNRPGLQGLQPIAEGQPEEGRTGSPAAGEEAPAAKETEERCTQASLEVRSSWSFAGVPGAQRLWMAEAQSGTGQLQEQKKGLLIAVSASVDKIISHFGAARNLVQKAQLGDSRLSPDVGHLVLTTLCPALHALVADGLKPFRKDLITGQRRSSPWSVVEASVKPGSSTRSLGALYSQISRLAPLSSSRSRFHAFILGLLNTKQLELWFSSLQEDAGSWWEQLTQASRVYTSGGTEGFPLPRWGPRHHGTAAEGTQERSLPTEAAAPGRGMWLGRLFGVPGGPMETESGTLKSRRPSSWLPATVSVLALVKRGTLPETPSPEELDTSSPRLAQPHRAVRALCDHTAARPDQLSFQRGEVLRVIATVDEDWLRCGRDGAEGLVPVGYTSLIL</sequence>
<dbReference type="PROSITE" id="PS50002">
    <property type="entry name" value="SH3"/>
    <property type="match status" value="1"/>
</dbReference>
<organism evidence="6 7">
    <name type="scientific">Chrysochloris asiatica</name>
    <name type="common">Cape golden mole</name>
    <dbReference type="NCBI Taxonomy" id="185453"/>
    <lineage>
        <taxon>Eukaryota</taxon>
        <taxon>Metazoa</taxon>
        <taxon>Chordata</taxon>
        <taxon>Craniata</taxon>
        <taxon>Vertebrata</taxon>
        <taxon>Euteleostomi</taxon>
        <taxon>Mammalia</taxon>
        <taxon>Eutheria</taxon>
        <taxon>Afrotheria</taxon>
        <taxon>Chrysochloridae</taxon>
        <taxon>Chrysochlorinae</taxon>
        <taxon>Chrysochloris</taxon>
    </lineage>
</organism>
<feature type="region of interest" description="Disordered" evidence="3">
    <location>
        <begin position="166"/>
        <end position="232"/>
    </location>
</feature>
<dbReference type="InterPro" id="IPR036028">
    <property type="entry name" value="SH3-like_dom_sf"/>
</dbReference>
<evidence type="ECO:0000259" key="4">
    <source>
        <dbReference type="PROSITE" id="PS50002"/>
    </source>
</evidence>
<protein>
    <submittedName>
        <fullName evidence="7">RUN and SH3 domain-containing protein 1 isoform X3</fullName>
    </submittedName>
</protein>
<feature type="compositionally biased region" description="Low complexity" evidence="3">
    <location>
        <begin position="166"/>
        <end position="175"/>
    </location>
</feature>
<accession>A0A9B0TJK4</accession>
<dbReference type="OrthoDB" id="9884296at2759"/>
<dbReference type="GO" id="GO:0031410">
    <property type="term" value="C:cytoplasmic vesicle"/>
    <property type="evidence" value="ECO:0007669"/>
    <property type="project" value="TreeGrafter"/>
</dbReference>
<feature type="region of interest" description="Disordered" evidence="3">
    <location>
        <begin position="82"/>
        <end position="123"/>
    </location>
</feature>
<evidence type="ECO:0000256" key="3">
    <source>
        <dbReference type="SAM" id="MobiDB-lite"/>
    </source>
</evidence>
<dbReference type="CTD" id="23623"/>
<dbReference type="Gene3D" id="1.20.58.900">
    <property type="match status" value="1"/>
</dbReference>